<dbReference type="EMBL" id="JBCGDC010000011">
    <property type="protein sequence ID" value="MFB6392698.1"/>
    <property type="molecule type" value="Genomic_DNA"/>
</dbReference>
<dbReference type="InterPro" id="IPR052194">
    <property type="entry name" value="MESH1"/>
</dbReference>
<comment type="caution">
    <text evidence="2">The sequence shown here is derived from an EMBL/GenBank/DDBJ whole genome shotgun (WGS) entry which is preliminary data.</text>
</comment>
<name>A0ABV5CL34_9ACTN</name>
<accession>A0ABV5CL34</accession>
<feature type="domain" description="HD/PDEase" evidence="1">
    <location>
        <begin position="27"/>
        <end position="127"/>
    </location>
</feature>
<gene>
    <name evidence="2" type="ORF">AAFH96_06200</name>
</gene>
<dbReference type="InterPro" id="IPR003607">
    <property type="entry name" value="HD/PDEase_dom"/>
</dbReference>
<dbReference type="PANTHER" id="PTHR46246">
    <property type="entry name" value="GUANOSINE-3',5'-BIS(DIPHOSPHATE) 3'-PYROPHOSPHOHYDROLASE MESH1"/>
    <property type="match status" value="1"/>
</dbReference>
<dbReference type="Proteomes" id="UP001582793">
    <property type="component" value="Unassembled WGS sequence"/>
</dbReference>
<dbReference type="SMART" id="SM00471">
    <property type="entry name" value="HDc"/>
    <property type="match status" value="1"/>
</dbReference>
<dbReference type="RefSeq" id="WP_375733415.1">
    <property type="nucleotide sequence ID" value="NZ_JBCGDC010000011.1"/>
</dbReference>
<dbReference type="Pfam" id="PF13328">
    <property type="entry name" value="HD_4"/>
    <property type="match status" value="1"/>
</dbReference>
<dbReference type="CDD" id="cd00077">
    <property type="entry name" value="HDc"/>
    <property type="match status" value="1"/>
</dbReference>
<keyword evidence="3" id="KW-1185">Reference proteome</keyword>
<evidence type="ECO:0000313" key="2">
    <source>
        <dbReference type="EMBL" id="MFB6392698.1"/>
    </source>
</evidence>
<organism evidence="2 3">
    <name type="scientific">Polymorphospora lycopeni</name>
    <dbReference type="NCBI Taxonomy" id="3140240"/>
    <lineage>
        <taxon>Bacteria</taxon>
        <taxon>Bacillati</taxon>
        <taxon>Actinomycetota</taxon>
        <taxon>Actinomycetes</taxon>
        <taxon>Micromonosporales</taxon>
        <taxon>Micromonosporaceae</taxon>
        <taxon>Polymorphospora</taxon>
    </lineage>
</organism>
<reference evidence="2 3" key="1">
    <citation type="submission" date="2024-04" db="EMBL/GenBank/DDBJ databases">
        <title>Polymorphospora sp. isolated from Baiyangdian Lake in Xiong'an New Area.</title>
        <authorList>
            <person name="Zhang X."/>
            <person name="Liu J."/>
        </authorList>
    </citation>
    <scope>NUCLEOTIDE SEQUENCE [LARGE SCALE GENOMIC DNA]</scope>
    <source>
        <strain evidence="2 3">2-325</strain>
    </source>
</reference>
<proteinExistence type="predicted"/>
<protein>
    <submittedName>
        <fullName evidence="2">HD domain-containing protein</fullName>
    </submittedName>
</protein>
<evidence type="ECO:0000313" key="3">
    <source>
        <dbReference type="Proteomes" id="UP001582793"/>
    </source>
</evidence>
<dbReference type="Gene3D" id="1.10.3210.10">
    <property type="entry name" value="Hypothetical protein af1432"/>
    <property type="match status" value="1"/>
</dbReference>
<evidence type="ECO:0000259" key="1">
    <source>
        <dbReference type="SMART" id="SM00471"/>
    </source>
</evidence>
<dbReference type="PANTHER" id="PTHR46246:SF1">
    <property type="entry name" value="GUANOSINE-3',5'-BIS(DIPHOSPHATE) 3'-PYROPHOSPHOHYDROLASE MESH1"/>
    <property type="match status" value="1"/>
</dbReference>
<dbReference type="SUPFAM" id="SSF109604">
    <property type="entry name" value="HD-domain/PDEase-like"/>
    <property type="match status" value="1"/>
</dbReference>
<sequence>MNAPTKPTVADADQLAARAHHGQVDKAGNPYIGHPRAVAAALAQYGDDAVMAGLLHDVVEDTDVTLDDLRAAGYPEVVVRAVDAVTRRPGETYMNLIRRAAADPLGRLVKLADNAHNSDPARLALLAPEQRTQLVERYAKARTLLEVGGI</sequence>